<dbReference type="EMBL" id="JACBXX010000138">
    <property type="protein sequence ID" value="NYS96847.1"/>
    <property type="molecule type" value="Genomic_DNA"/>
</dbReference>
<name>A0A7Z0M6R5_9STRE</name>
<reference evidence="2 3" key="1">
    <citation type="submission" date="2020-07" db="EMBL/GenBank/DDBJ databases">
        <title>MOT database genomes.</title>
        <authorList>
            <person name="Joseph S."/>
            <person name="Aduse-Opoku J."/>
            <person name="Hashim A."/>
            <person name="Wade W."/>
            <person name="Curtis M."/>
        </authorList>
    </citation>
    <scope>NUCLEOTIDE SEQUENCE [LARGE SCALE GENOMIC DNA]</scope>
    <source>
        <strain evidence="2 3">STR</strain>
    </source>
</reference>
<dbReference type="Proteomes" id="UP000589521">
    <property type="component" value="Unassembled WGS sequence"/>
</dbReference>
<dbReference type="AlphaFoldDB" id="A0A7Z0M6R5"/>
<sequence length="514" mass="59502">MLKKNHQDYWTQRVDEIIRYADQLDIDVFAEIAKIYLEEAKLVQKELFAFYQRFADDKGLTLQEAMYQLRHEDMSDYQQNAKRYFEQAEKDPELLKRLNEQYASARATRMDLLNLELTWRAGVLATSISSTFENHLLKTAKYAYRKAGDRRSTINEPALRELIRTPINGKNYSEHIWGNVDKLAEDLREVLRRGFIRGLNPREMGQEIAKKYNVARSRAQTIIRTDGTAIISNSVAKRYLDAGLKYYRILVHLDDRTTDVCRRIAKEDKLYELSEMKAGLNAPPFHYNCRSGIVPDEEELGGGKVSQVHFINPLEGAASESEKVNKRRKDNSLRVDRNLINSNAYRRKFDSISENSNLNRALYQSAKEILFHRDGTKKEDLYLLDLTGKVLYKNNVSQGDRSVSYTKSMLKLIREHDSPIITIHNHPSSMPPSLGDLHSQLVRGYSEGFIVGHNGIVFQYEVSSLKSFIPYVTYLQILENNRLKGYNEFESQMSTLKELSESFGFTFKEVGRDE</sequence>
<gene>
    <name evidence="2" type="ORF">HZY94_06615</name>
</gene>
<evidence type="ECO:0000313" key="3">
    <source>
        <dbReference type="Proteomes" id="UP000589521"/>
    </source>
</evidence>
<evidence type="ECO:0000259" key="1">
    <source>
        <dbReference type="Pfam" id="PF04233"/>
    </source>
</evidence>
<proteinExistence type="predicted"/>
<accession>A0A7Z0M6R5</accession>
<dbReference type="InterPro" id="IPR006528">
    <property type="entry name" value="Phage_head_morphogenesis_dom"/>
</dbReference>
<dbReference type="NCBIfam" id="TIGR01641">
    <property type="entry name" value="phageSPP1_gp7"/>
    <property type="match status" value="1"/>
</dbReference>
<dbReference type="Pfam" id="PF04233">
    <property type="entry name" value="Phage_Mu_F"/>
    <property type="match status" value="1"/>
</dbReference>
<protein>
    <submittedName>
        <fullName evidence="2">Minor capsid protein</fullName>
    </submittedName>
</protein>
<dbReference type="RefSeq" id="WP_179925533.1">
    <property type="nucleotide sequence ID" value="NZ_JACBXX010000138.1"/>
</dbReference>
<evidence type="ECO:0000313" key="2">
    <source>
        <dbReference type="EMBL" id="NYS96847.1"/>
    </source>
</evidence>
<comment type="caution">
    <text evidence="2">The sequence shown here is derived from an EMBL/GenBank/DDBJ whole genome shotgun (WGS) entry which is preliminary data.</text>
</comment>
<organism evidence="2 3">
    <name type="scientific">Streptococcus danieliae</name>
    <dbReference type="NCBI Taxonomy" id="747656"/>
    <lineage>
        <taxon>Bacteria</taxon>
        <taxon>Bacillati</taxon>
        <taxon>Bacillota</taxon>
        <taxon>Bacilli</taxon>
        <taxon>Lactobacillales</taxon>
        <taxon>Streptococcaceae</taxon>
        <taxon>Streptococcus</taxon>
    </lineage>
</organism>
<feature type="domain" description="Phage head morphogenesis" evidence="1">
    <location>
        <begin position="186"/>
        <end position="291"/>
    </location>
</feature>